<name>A0A5B7K2M5_PORTR</name>
<dbReference type="AlphaFoldDB" id="A0A5B7K2M5"/>
<dbReference type="EMBL" id="VSRR010125980">
    <property type="protein sequence ID" value="MPD01156.1"/>
    <property type="molecule type" value="Genomic_DNA"/>
</dbReference>
<protein>
    <submittedName>
        <fullName evidence="1">Trafficking protein particle complex subunit 11</fullName>
    </submittedName>
</protein>
<comment type="caution">
    <text evidence="1">The sequence shown here is derived from an EMBL/GenBank/DDBJ whole genome shotgun (WGS) entry which is preliminary data.</text>
</comment>
<evidence type="ECO:0000313" key="2">
    <source>
        <dbReference type="Proteomes" id="UP000324222"/>
    </source>
</evidence>
<keyword evidence="2" id="KW-1185">Reference proteome</keyword>
<evidence type="ECO:0000313" key="1">
    <source>
        <dbReference type="EMBL" id="MPD01156.1"/>
    </source>
</evidence>
<sequence length="117" mass="12877">MKKKKRISYFVSCISFQVSVETQSLKFEKLARVANGESFLVVPRIKCTSHVPITLTNSSLSLASEVHQIGTDAASNVVNTELSEGEMGVDCFCIAVDDKLVANSAVTLGQYVLYWKR</sequence>
<reference evidence="1 2" key="1">
    <citation type="submission" date="2019-05" db="EMBL/GenBank/DDBJ databases">
        <title>Another draft genome of Portunus trituberculatus and its Hox gene families provides insights of decapod evolution.</title>
        <authorList>
            <person name="Jeong J.-H."/>
            <person name="Song I."/>
            <person name="Kim S."/>
            <person name="Choi T."/>
            <person name="Kim D."/>
            <person name="Ryu S."/>
            <person name="Kim W."/>
        </authorList>
    </citation>
    <scope>NUCLEOTIDE SEQUENCE [LARGE SCALE GENOMIC DNA]</scope>
    <source>
        <tissue evidence="1">Muscle</tissue>
    </source>
</reference>
<dbReference type="Proteomes" id="UP000324222">
    <property type="component" value="Unassembled WGS sequence"/>
</dbReference>
<dbReference type="OrthoDB" id="6278596at2759"/>
<organism evidence="1 2">
    <name type="scientific">Portunus trituberculatus</name>
    <name type="common">Swimming crab</name>
    <name type="synonym">Neptunus trituberculatus</name>
    <dbReference type="NCBI Taxonomy" id="210409"/>
    <lineage>
        <taxon>Eukaryota</taxon>
        <taxon>Metazoa</taxon>
        <taxon>Ecdysozoa</taxon>
        <taxon>Arthropoda</taxon>
        <taxon>Crustacea</taxon>
        <taxon>Multicrustacea</taxon>
        <taxon>Malacostraca</taxon>
        <taxon>Eumalacostraca</taxon>
        <taxon>Eucarida</taxon>
        <taxon>Decapoda</taxon>
        <taxon>Pleocyemata</taxon>
        <taxon>Brachyura</taxon>
        <taxon>Eubrachyura</taxon>
        <taxon>Portunoidea</taxon>
        <taxon>Portunidae</taxon>
        <taxon>Portuninae</taxon>
        <taxon>Portunus</taxon>
    </lineage>
</organism>
<accession>A0A5B7K2M5</accession>
<gene>
    <name evidence="1" type="primary">TRAPPC11</name>
    <name evidence="1" type="ORF">E2C01_096672</name>
</gene>
<proteinExistence type="predicted"/>